<dbReference type="EMBL" id="FN653097">
    <property type="protein sequence ID" value="CBY19869.1"/>
    <property type="molecule type" value="Genomic_DNA"/>
</dbReference>
<evidence type="ECO:0000313" key="3">
    <source>
        <dbReference type="Proteomes" id="UP000001307"/>
    </source>
</evidence>
<gene>
    <name evidence="2" type="ORF">GSOID_T00017230001</name>
</gene>
<evidence type="ECO:0000313" key="2">
    <source>
        <dbReference type="EMBL" id="CBY19869.1"/>
    </source>
</evidence>
<protein>
    <submittedName>
        <fullName evidence="2">Uncharacterized protein</fullName>
    </submittedName>
</protein>
<feature type="compositionally biased region" description="Low complexity" evidence="1">
    <location>
        <begin position="254"/>
        <end position="264"/>
    </location>
</feature>
<feature type="compositionally biased region" description="Polar residues" evidence="1">
    <location>
        <begin position="224"/>
        <end position="237"/>
    </location>
</feature>
<proteinExistence type="predicted"/>
<feature type="compositionally biased region" description="Basic and acidic residues" evidence="1">
    <location>
        <begin position="141"/>
        <end position="157"/>
    </location>
</feature>
<reference evidence="2 3" key="1">
    <citation type="journal article" date="2010" name="Science">
        <title>Plasticity of animal genome architecture unmasked by rapid evolution of a pelagic tunicate.</title>
        <authorList>
            <person name="Denoeud F."/>
            <person name="Henriet S."/>
            <person name="Mungpakdee S."/>
            <person name="Aury J.M."/>
            <person name="Da Silva C."/>
            <person name="Brinkmann H."/>
            <person name="Mikhaleva J."/>
            <person name="Olsen L.C."/>
            <person name="Jubin C."/>
            <person name="Canestro C."/>
            <person name="Bouquet J.M."/>
            <person name="Danks G."/>
            <person name="Poulain J."/>
            <person name="Campsteijn C."/>
            <person name="Adamski M."/>
            <person name="Cross I."/>
            <person name="Yadetie F."/>
            <person name="Muffato M."/>
            <person name="Louis A."/>
            <person name="Butcher S."/>
            <person name="Tsagkogeorga G."/>
            <person name="Konrad A."/>
            <person name="Singh S."/>
            <person name="Jensen M.F."/>
            <person name="Cong E.H."/>
            <person name="Eikeseth-Otteraa H."/>
            <person name="Noel B."/>
            <person name="Anthouard V."/>
            <person name="Porcel B.M."/>
            <person name="Kachouri-Lafond R."/>
            <person name="Nishino A."/>
            <person name="Ugolini M."/>
            <person name="Chourrout P."/>
            <person name="Nishida H."/>
            <person name="Aasland R."/>
            <person name="Huzurbazar S."/>
            <person name="Westhof E."/>
            <person name="Delsuc F."/>
            <person name="Lehrach H."/>
            <person name="Reinhardt R."/>
            <person name="Weissenbach J."/>
            <person name="Roy S.W."/>
            <person name="Artiguenave F."/>
            <person name="Postlethwait J.H."/>
            <person name="Manak J.R."/>
            <person name="Thompson E.M."/>
            <person name="Jaillon O."/>
            <person name="Du Pasquier L."/>
            <person name="Boudinot P."/>
            <person name="Liberles D.A."/>
            <person name="Volff J.N."/>
            <person name="Philippe H."/>
            <person name="Lenhard B."/>
            <person name="Roest Crollius H."/>
            <person name="Wincker P."/>
            <person name="Chourrout D."/>
        </authorList>
    </citation>
    <scope>NUCLEOTIDE SEQUENCE [LARGE SCALE GENOMIC DNA]</scope>
</reference>
<evidence type="ECO:0000256" key="1">
    <source>
        <dbReference type="SAM" id="MobiDB-lite"/>
    </source>
</evidence>
<feature type="region of interest" description="Disordered" evidence="1">
    <location>
        <begin position="137"/>
        <end position="265"/>
    </location>
</feature>
<feature type="compositionally biased region" description="Basic and acidic residues" evidence="1">
    <location>
        <begin position="396"/>
        <end position="411"/>
    </location>
</feature>
<dbReference type="Proteomes" id="UP000001307">
    <property type="component" value="Unassembled WGS sequence"/>
</dbReference>
<sequence>MRADIAVFEKILKDLNFVQSDYLKLTKRSQKESNREIRKSYRAAKKKLKEGYHLHTEYTALRFQRSYKIIKVLSRVQESLQNNRDDQASAECEDSAAWLKEFLFGASGWPEECKKILENSSTNKFIADEVCLGGFFEDDTDSKKHDDSREEKKDMNKVHPQIADATTQTGPSPPPGFEFSVNKSDAVENPCKIPMPSDESKNKSPKSRISAPPGFEKKEVPNEMSVTSPLHTSSLHTPSRPPPGFKEQESSQKTTNTPFTTPPFLRKYTREQLLHLCKTEDNEYPPGFLTNYTNSVFVPFIPNPPGFPINHPTPMPFTPPLLSAEAIPFQPYAQLPRSPAPTDFHLGQSGMYNKGSTKADFETKRRFKNHENLLKEEDSSDKPSSELMPQRRRRRPGLENKNDAKNIEKKPSNFLEKTSSQIDPLTELWDQLDKNDDTKRTFTKSEYGLERLLTIDKENWECSSQNATDKRDDETVSSFHSLAYEDITCDVVEESNLNPSANEFKI</sequence>
<dbReference type="AlphaFoldDB" id="E4XPV1"/>
<name>E4XPV1_OIKDI</name>
<dbReference type="InParanoid" id="E4XPV1"/>
<keyword evidence="3" id="KW-1185">Reference proteome</keyword>
<feature type="region of interest" description="Disordered" evidence="1">
    <location>
        <begin position="370"/>
        <end position="419"/>
    </location>
</feature>
<feature type="compositionally biased region" description="Basic and acidic residues" evidence="1">
    <location>
        <begin position="370"/>
        <end position="384"/>
    </location>
</feature>
<accession>E4XPV1</accession>
<organism evidence="2 3">
    <name type="scientific">Oikopleura dioica</name>
    <name type="common">Tunicate</name>
    <dbReference type="NCBI Taxonomy" id="34765"/>
    <lineage>
        <taxon>Eukaryota</taxon>
        <taxon>Metazoa</taxon>
        <taxon>Chordata</taxon>
        <taxon>Tunicata</taxon>
        <taxon>Appendicularia</taxon>
        <taxon>Copelata</taxon>
        <taxon>Oikopleuridae</taxon>
        <taxon>Oikopleura</taxon>
    </lineage>
</organism>